<dbReference type="EMBL" id="LHUR01000034">
    <property type="protein sequence ID" value="KOA18755.1"/>
    <property type="molecule type" value="Genomic_DNA"/>
</dbReference>
<dbReference type="Pfam" id="PF16157">
    <property type="entry name" value="DUF4865"/>
    <property type="match status" value="1"/>
</dbReference>
<comment type="caution">
    <text evidence="1">The sequence shown here is derived from an EMBL/GenBank/DDBJ whole genome shotgun (WGS) entry which is preliminary data.</text>
</comment>
<dbReference type="PATRIC" id="fig|1121318.3.peg.2870"/>
<name>A0A0L6Z718_9CLOT</name>
<reference evidence="2" key="1">
    <citation type="submission" date="2015-08" db="EMBL/GenBank/DDBJ databases">
        <title>Genome sequence of the strict anaerobe Clostridium homopropionicum LuHBu1 (DSM 5847T).</title>
        <authorList>
            <person name="Poehlein A."/>
            <person name="Beck M."/>
            <person name="Schiel-Bengelsdorf B."/>
            <person name="Bengelsdorf F.R."/>
            <person name="Daniel R."/>
            <person name="Duerre P."/>
        </authorList>
    </citation>
    <scope>NUCLEOTIDE SEQUENCE [LARGE SCALE GENOMIC DNA]</scope>
    <source>
        <strain evidence="2">DSM 5847</strain>
    </source>
</reference>
<dbReference type="InterPro" id="IPR032349">
    <property type="entry name" value="DUF4865"/>
</dbReference>
<sequence>MIASQYKITLPCDYDMDIIKSRVENNGYKTDTI</sequence>
<evidence type="ECO:0000313" key="2">
    <source>
        <dbReference type="Proteomes" id="UP000037043"/>
    </source>
</evidence>
<gene>
    <name evidence="1" type="ORF">CLHOM_28620</name>
</gene>
<proteinExistence type="predicted"/>
<protein>
    <submittedName>
        <fullName evidence="1">Uncharacterized protein</fullName>
    </submittedName>
</protein>
<dbReference type="AlphaFoldDB" id="A0A0L6Z718"/>
<dbReference type="Proteomes" id="UP000037043">
    <property type="component" value="Unassembled WGS sequence"/>
</dbReference>
<evidence type="ECO:0000313" key="1">
    <source>
        <dbReference type="EMBL" id="KOA18755.1"/>
    </source>
</evidence>
<accession>A0A0L6Z718</accession>
<keyword evidence="2" id="KW-1185">Reference proteome</keyword>
<organism evidence="1 2">
    <name type="scientific">Clostridium homopropionicum DSM 5847</name>
    <dbReference type="NCBI Taxonomy" id="1121318"/>
    <lineage>
        <taxon>Bacteria</taxon>
        <taxon>Bacillati</taxon>
        <taxon>Bacillota</taxon>
        <taxon>Clostridia</taxon>
        <taxon>Eubacteriales</taxon>
        <taxon>Clostridiaceae</taxon>
        <taxon>Clostridium</taxon>
    </lineage>
</organism>